<evidence type="ECO:0000313" key="1">
    <source>
        <dbReference type="EMBL" id="WMV18887.1"/>
    </source>
</evidence>
<evidence type="ECO:0000313" key="2">
    <source>
        <dbReference type="Proteomes" id="UP001234989"/>
    </source>
</evidence>
<sequence>MWLLTMNRRLKFPGAALPL</sequence>
<dbReference type="AlphaFoldDB" id="A0AAF0Q9I9"/>
<gene>
    <name evidence="1" type="ORF">MTR67_012272</name>
</gene>
<name>A0AAF0Q9I9_SOLVR</name>
<reference evidence="1" key="1">
    <citation type="submission" date="2023-08" db="EMBL/GenBank/DDBJ databases">
        <title>A de novo genome assembly of Solanum verrucosum Schlechtendal, a Mexican diploid species geographically isolated from the other diploid A-genome species in potato relatives.</title>
        <authorList>
            <person name="Hosaka K."/>
        </authorList>
    </citation>
    <scope>NUCLEOTIDE SEQUENCE</scope>
    <source>
        <tissue evidence="1">Young leaves</tissue>
    </source>
</reference>
<accession>A0AAF0Q9I9</accession>
<keyword evidence="2" id="KW-1185">Reference proteome</keyword>
<protein>
    <submittedName>
        <fullName evidence="1">Uncharacterized protein</fullName>
    </submittedName>
</protein>
<dbReference type="Proteomes" id="UP001234989">
    <property type="component" value="Chromosome 3"/>
</dbReference>
<proteinExistence type="predicted"/>
<organism evidence="1 2">
    <name type="scientific">Solanum verrucosum</name>
    <dbReference type="NCBI Taxonomy" id="315347"/>
    <lineage>
        <taxon>Eukaryota</taxon>
        <taxon>Viridiplantae</taxon>
        <taxon>Streptophyta</taxon>
        <taxon>Embryophyta</taxon>
        <taxon>Tracheophyta</taxon>
        <taxon>Spermatophyta</taxon>
        <taxon>Magnoliopsida</taxon>
        <taxon>eudicotyledons</taxon>
        <taxon>Gunneridae</taxon>
        <taxon>Pentapetalae</taxon>
        <taxon>asterids</taxon>
        <taxon>lamiids</taxon>
        <taxon>Solanales</taxon>
        <taxon>Solanaceae</taxon>
        <taxon>Solanoideae</taxon>
        <taxon>Solaneae</taxon>
        <taxon>Solanum</taxon>
    </lineage>
</organism>
<dbReference type="EMBL" id="CP133614">
    <property type="protein sequence ID" value="WMV18887.1"/>
    <property type="molecule type" value="Genomic_DNA"/>
</dbReference>